<dbReference type="InterPro" id="IPR007055">
    <property type="entry name" value="BON_dom"/>
</dbReference>
<evidence type="ECO:0000256" key="2">
    <source>
        <dbReference type="SAM" id="MobiDB-lite"/>
    </source>
</evidence>
<dbReference type="PANTHER" id="PTHR34606">
    <property type="entry name" value="BON DOMAIN-CONTAINING PROTEIN"/>
    <property type="match status" value="1"/>
</dbReference>
<feature type="domain" description="BON" evidence="3">
    <location>
        <begin position="50"/>
        <end position="117"/>
    </location>
</feature>
<feature type="domain" description="BON" evidence="3">
    <location>
        <begin position="126"/>
        <end position="193"/>
    </location>
</feature>
<evidence type="ECO:0000313" key="4">
    <source>
        <dbReference type="EMBL" id="MBB6579284.1"/>
    </source>
</evidence>
<evidence type="ECO:0000259" key="3">
    <source>
        <dbReference type="PROSITE" id="PS50914"/>
    </source>
</evidence>
<dbReference type="SMART" id="SM00749">
    <property type="entry name" value="BON"/>
    <property type="match status" value="2"/>
</dbReference>
<dbReference type="PROSITE" id="PS51257">
    <property type="entry name" value="PROKAR_LIPOPROTEIN"/>
    <property type="match status" value="1"/>
</dbReference>
<proteinExistence type="predicted"/>
<feature type="compositionally biased region" description="Low complexity" evidence="2">
    <location>
        <begin position="232"/>
        <end position="259"/>
    </location>
</feature>
<comment type="caution">
    <text evidence="4">The sequence shown here is derived from an EMBL/GenBank/DDBJ whole genome shotgun (WGS) entry which is preliminary data.</text>
</comment>
<accession>A0ABR6RJD8</accession>
<feature type="region of interest" description="Disordered" evidence="2">
    <location>
        <begin position="232"/>
        <end position="270"/>
    </location>
</feature>
<keyword evidence="5" id="KW-1185">Reference proteome</keyword>
<reference evidence="4 5" key="1">
    <citation type="submission" date="2020-08" db="EMBL/GenBank/DDBJ databases">
        <title>Functional genomics of gut bacteria from endangered species of beetles.</title>
        <authorList>
            <person name="Carlos-Shanley C."/>
        </authorList>
    </citation>
    <scope>NUCLEOTIDE SEQUENCE [LARGE SCALE GENOMIC DNA]</scope>
    <source>
        <strain evidence="4 5">S00124</strain>
    </source>
</reference>
<organism evidence="4 5">
    <name type="scientific">Comamonas odontotermitis</name>
    <dbReference type="NCBI Taxonomy" id="379895"/>
    <lineage>
        <taxon>Bacteria</taxon>
        <taxon>Pseudomonadati</taxon>
        <taxon>Pseudomonadota</taxon>
        <taxon>Betaproteobacteria</taxon>
        <taxon>Burkholderiales</taxon>
        <taxon>Comamonadaceae</taxon>
        <taxon>Comamonas</taxon>
    </lineage>
</organism>
<evidence type="ECO:0000256" key="1">
    <source>
        <dbReference type="ARBA" id="ARBA00022729"/>
    </source>
</evidence>
<dbReference type="EMBL" id="JACHKZ010000026">
    <property type="protein sequence ID" value="MBB6579284.1"/>
    <property type="molecule type" value="Genomic_DNA"/>
</dbReference>
<dbReference type="InterPro" id="IPR051686">
    <property type="entry name" value="Lipoprotein_DolP"/>
</dbReference>
<name>A0ABR6RJD8_9BURK</name>
<sequence>MSWKRVTLGLVAVGAMVASVSGCVPLVLGGAAVGGTVVAIDRRSTGIQVEDESIELRVASAIREKAGNDGHINVTSYNRQVLLTGEVPNEAYKQKAEEAAKASQNVKAVVNELGVMFNSSLSQRSTDTLITGKVKASIVDAKDLSSNSIKVVTERNVVYLMGRVTERESKRAAEIARGVSNVQKVVRVFEVISEDELKSLSVNRSTGNAAPVVSDGSAAPVSTQPATVVPAAAQTPAAASGATPVSTGVTTSPVTSTPVQPLNDGFTTKP</sequence>
<dbReference type="InterPro" id="IPR014004">
    <property type="entry name" value="Transpt-assoc_nodulatn_dom_bac"/>
</dbReference>
<dbReference type="PANTHER" id="PTHR34606:SF4">
    <property type="entry name" value="OUTER MEMBRANE LIPOPROTEIN DOLP"/>
    <property type="match status" value="1"/>
</dbReference>
<keyword evidence="1" id="KW-0732">Signal</keyword>
<dbReference type="PROSITE" id="PS50914">
    <property type="entry name" value="BON"/>
    <property type="match status" value="2"/>
</dbReference>
<dbReference type="Pfam" id="PF04972">
    <property type="entry name" value="BON"/>
    <property type="match status" value="2"/>
</dbReference>
<protein>
    <submittedName>
        <fullName evidence="4">Osmotically-inducible protein OsmY</fullName>
    </submittedName>
</protein>
<dbReference type="Gene3D" id="3.40.1520.20">
    <property type="match status" value="1"/>
</dbReference>
<evidence type="ECO:0000313" key="5">
    <source>
        <dbReference type="Proteomes" id="UP000562492"/>
    </source>
</evidence>
<gene>
    <name evidence="4" type="ORF">HNP33_003394</name>
</gene>
<dbReference type="Proteomes" id="UP000562492">
    <property type="component" value="Unassembled WGS sequence"/>
</dbReference>